<sequence>MNNNDKLYLAHFLFPETSGNTEVEEVLQKAASADRICRLKFSEGEYTQDLCLQVFKDAVLLSHLKDTDAFDCELKTPEEIKRASFYLLNCFQFTYSSPSDSPALLMSRHKYEELQEQADAYTLFLLTERLTAETGDVVNSPQLANVMKSPTAEGELKLCSLHEGAWSFQRASYMENSSGSWLVRVSGRESEDWMIAVPLTRPQLSSIIYRWLLQPLEVSNGE</sequence>
<proteinExistence type="predicted"/>
<evidence type="ECO:0000313" key="1">
    <source>
        <dbReference type="EMBL" id="AIQ69252.1"/>
    </source>
</evidence>
<dbReference type="Proteomes" id="UP000029500">
    <property type="component" value="Chromosome"/>
</dbReference>
<evidence type="ECO:0000313" key="2">
    <source>
        <dbReference type="Proteomes" id="UP000029500"/>
    </source>
</evidence>
<keyword evidence="2" id="KW-1185">Reference proteome</keyword>
<dbReference type="STRING" id="189425.PGRAT_17680"/>
<dbReference type="KEGG" id="pgm:PGRAT_17680"/>
<reference evidence="1 2" key="1">
    <citation type="submission" date="2014-08" db="EMBL/GenBank/DDBJ databases">
        <title>Comparative genomics of the Paenibacillus odorifer group.</title>
        <authorList>
            <person name="den Bakker H.C."/>
            <person name="Tsai Y.-C."/>
            <person name="Martin N."/>
            <person name="Korlach J."/>
            <person name="Wiedmann M."/>
        </authorList>
    </citation>
    <scope>NUCLEOTIDE SEQUENCE [LARGE SCALE GENOMIC DNA]</scope>
    <source>
        <strain evidence="1 2">DSM 15220</strain>
    </source>
</reference>
<protein>
    <submittedName>
        <fullName evidence="1">Uncharacterized protein</fullName>
    </submittedName>
</protein>
<dbReference type="HOGENOM" id="CLU_1223758_0_0_9"/>
<gene>
    <name evidence="1" type="ORF">PGRAT_17680</name>
</gene>
<organism evidence="1 2">
    <name type="scientific">Paenibacillus graminis</name>
    <dbReference type="NCBI Taxonomy" id="189425"/>
    <lineage>
        <taxon>Bacteria</taxon>
        <taxon>Bacillati</taxon>
        <taxon>Bacillota</taxon>
        <taxon>Bacilli</taxon>
        <taxon>Bacillales</taxon>
        <taxon>Paenibacillaceae</taxon>
        <taxon>Paenibacillus</taxon>
    </lineage>
</organism>
<name>A0A089M7P5_9BACL</name>
<accession>A0A089M7P5</accession>
<dbReference type="eggNOG" id="ENOG50341B9">
    <property type="taxonomic scope" value="Bacteria"/>
</dbReference>
<dbReference type="RefSeq" id="WP_025704562.1">
    <property type="nucleotide sequence ID" value="NZ_CP009287.1"/>
</dbReference>
<dbReference type="EMBL" id="CP009287">
    <property type="protein sequence ID" value="AIQ69252.1"/>
    <property type="molecule type" value="Genomic_DNA"/>
</dbReference>
<dbReference type="AlphaFoldDB" id="A0A089M7P5"/>
<dbReference type="OrthoDB" id="2570357at2"/>